<keyword evidence="1" id="KW-0472">Membrane</keyword>
<accession>A0A6J4MKB7</accession>
<dbReference type="AlphaFoldDB" id="A0A6J4MKB7"/>
<dbReference type="Pfam" id="PF04892">
    <property type="entry name" value="VanZ"/>
    <property type="match status" value="1"/>
</dbReference>
<reference evidence="3" key="1">
    <citation type="submission" date="2020-02" db="EMBL/GenBank/DDBJ databases">
        <authorList>
            <person name="Meier V. D."/>
        </authorList>
    </citation>
    <scope>NUCLEOTIDE SEQUENCE</scope>
    <source>
        <strain evidence="3">AVDCRST_MAG89</strain>
    </source>
</reference>
<proteinExistence type="predicted"/>
<protein>
    <recommendedName>
        <fullName evidence="2">VanZ-like domain-containing protein</fullName>
    </recommendedName>
</protein>
<gene>
    <name evidence="3" type="ORF">AVDCRST_MAG89-3816</name>
</gene>
<evidence type="ECO:0000256" key="1">
    <source>
        <dbReference type="SAM" id="Phobius"/>
    </source>
</evidence>
<keyword evidence="1" id="KW-1133">Transmembrane helix</keyword>
<feature type="domain" description="VanZ-like" evidence="2">
    <location>
        <begin position="28"/>
        <end position="108"/>
    </location>
</feature>
<dbReference type="EMBL" id="CADCTV010000802">
    <property type="protein sequence ID" value="CAA9362159.1"/>
    <property type="molecule type" value="Genomic_DNA"/>
</dbReference>
<name>A0A6J4MKB7_9BACT</name>
<dbReference type="InterPro" id="IPR006976">
    <property type="entry name" value="VanZ-like"/>
</dbReference>
<organism evidence="3">
    <name type="scientific">uncultured Gemmatimonadota bacterium</name>
    <dbReference type="NCBI Taxonomy" id="203437"/>
    <lineage>
        <taxon>Bacteria</taxon>
        <taxon>Pseudomonadati</taxon>
        <taxon>Gemmatimonadota</taxon>
        <taxon>environmental samples</taxon>
    </lineage>
</organism>
<feature type="transmembrane region" description="Helical" evidence="1">
    <location>
        <begin position="37"/>
        <end position="54"/>
    </location>
</feature>
<evidence type="ECO:0000313" key="3">
    <source>
        <dbReference type="EMBL" id="CAA9362159.1"/>
    </source>
</evidence>
<dbReference type="NCBIfam" id="NF037970">
    <property type="entry name" value="vanZ_1"/>
    <property type="match status" value="1"/>
</dbReference>
<evidence type="ECO:0000259" key="2">
    <source>
        <dbReference type="Pfam" id="PF04892"/>
    </source>
</evidence>
<keyword evidence="1" id="KW-0812">Transmembrane</keyword>
<sequence>MGRVMAWLPALAWAVVIFSLSAQPALPAPEVPYVDKVAHFGAYAVLGACLAFAVHRSSLPMGLAVFLGAAYGASDEIHQMFVPGRSPDVFDWVADAAGVAASVYLYSRWRVRRGAPAGAAMGRAPYPGA</sequence>